<evidence type="ECO:0000313" key="1">
    <source>
        <dbReference type="EMBL" id="TBO45191.1"/>
    </source>
</evidence>
<keyword evidence="2" id="KW-1185">Reference proteome</keyword>
<dbReference type="GO" id="GO:0004803">
    <property type="term" value="F:transposase activity"/>
    <property type="evidence" value="ECO:0007669"/>
    <property type="project" value="InterPro"/>
</dbReference>
<dbReference type="Gene3D" id="3.30.70.1290">
    <property type="entry name" value="Transposase IS200-like"/>
    <property type="match status" value="1"/>
</dbReference>
<dbReference type="InterPro" id="IPR036515">
    <property type="entry name" value="Transposase_17_sf"/>
</dbReference>
<dbReference type="EMBL" id="SIXF01000001">
    <property type="protein sequence ID" value="TBO45191.1"/>
    <property type="molecule type" value="Genomic_DNA"/>
</dbReference>
<sequence length="108" mass="13085">MAKTEHYYTKFEEGKFYHVYNRSIDRQPLFKSDANYRFFLKRFDQYLSNVLDVYAFCLLGNHFHLLILVKENLKDLNHNNLSIHDLVSKQSEYSSNHMHWHLISSIKE</sequence>
<proteinExistence type="predicted"/>
<dbReference type="Proteomes" id="UP000291819">
    <property type="component" value="Unassembled WGS sequence"/>
</dbReference>
<dbReference type="RefSeq" id="WP_131028230.1">
    <property type="nucleotide sequence ID" value="NZ_SIXF01000001.1"/>
</dbReference>
<name>A0A4Q9HI34_9SPHI</name>
<dbReference type="GO" id="GO:0003677">
    <property type="term" value="F:DNA binding"/>
    <property type="evidence" value="ECO:0007669"/>
    <property type="project" value="InterPro"/>
</dbReference>
<protein>
    <recommendedName>
        <fullName evidence="3">Transposase IS200-like domain-containing protein</fullName>
    </recommendedName>
</protein>
<dbReference type="OrthoDB" id="9788881at2"/>
<reference evidence="1 2" key="1">
    <citation type="submission" date="2019-02" db="EMBL/GenBank/DDBJ databases">
        <title>Pedobacter kyonggii whole genome sequence analysis.</title>
        <authorList>
            <person name="Dahal R.H."/>
        </authorList>
    </citation>
    <scope>NUCLEOTIDE SEQUENCE [LARGE SCALE GENOMIC DNA]</scope>
    <source>
        <strain evidence="1 2">K-4-11-1</strain>
    </source>
</reference>
<dbReference type="SUPFAM" id="SSF143422">
    <property type="entry name" value="Transposase IS200-like"/>
    <property type="match status" value="1"/>
</dbReference>
<evidence type="ECO:0008006" key="3">
    <source>
        <dbReference type="Google" id="ProtNLM"/>
    </source>
</evidence>
<dbReference type="AlphaFoldDB" id="A0A4Q9HI34"/>
<gene>
    <name evidence="1" type="ORF">EYS08_02310</name>
</gene>
<evidence type="ECO:0000313" key="2">
    <source>
        <dbReference type="Proteomes" id="UP000291819"/>
    </source>
</evidence>
<comment type="caution">
    <text evidence="1">The sequence shown here is derived from an EMBL/GenBank/DDBJ whole genome shotgun (WGS) entry which is preliminary data.</text>
</comment>
<accession>A0A4Q9HI34</accession>
<dbReference type="GO" id="GO:0006313">
    <property type="term" value="P:DNA transposition"/>
    <property type="evidence" value="ECO:0007669"/>
    <property type="project" value="InterPro"/>
</dbReference>
<organism evidence="1 2">
    <name type="scientific">Pedobacter kyonggii</name>
    <dbReference type="NCBI Taxonomy" id="1926871"/>
    <lineage>
        <taxon>Bacteria</taxon>
        <taxon>Pseudomonadati</taxon>
        <taxon>Bacteroidota</taxon>
        <taxon>Sphingobacteriia</taxon>
        <taxon>Sphingobacteriales</taxon>
        <taxon>Sphingobacteriaceae</taxon>
        <taxon>Pedobacter</taxon>
    </lineage>
</organism>